<name>A0ABU6J7I0_9BURK</name>
<evidence type="ECO:0000313" key="9">
    <source>
        <dbReference type="Proteomes" id="UP001352263"/>
    </source>
</evidence>
<comment type="caution">
    <text evidence="8">The sequence shown here is derived from an EMBL/GenBank/DDBJ whole genome shotgun (WGS) entry which is preliminary data.</text>
</comment>
<keyword evidence="3" id="KW-0547">Nucleotide-binding</keyword>
<evidence type="ECO:0000256" key="1">
    <source>
        <dbReference type="ARBA" id="ARBA00006432"/>
    </source>
</evidence>
<feature type="domain" description="AMP-dependent synthetase/ligase" evidence="6">
    <location>
        <begin position="102"/>
        <end position="472"/>
    </location>
</feature>
<dbReference type="Gene3D" id="3.40.50.12780">
    <property type="entry name" value="N-terminal domain of ligase-like"/>
    <property type="match status" value="1"/>
</dbReference>
<feature type="region of interest" description="Disordered" evidence="5">
    <location>
        <begin position="657"/>
        <end position="680"/>
    </location>
</feature>
<dbReference type="InterPro" id="IPR032387">
    <property type="entry name" value="ACAS_N"/>
</dbReference>
<evidence type="ECO:0000313" key="8">
    <source>
        <dbReference type="EMBL" id="MEC4719305.1"/>
    </source>
</evidence>
<feature type="compositionally biased region" description="Polar residues" evidence="5">
    <location>
        <begin position="662"/>
        <end position="680"/>
    </location>
</feature>
<organism evidence="8 9">
    <name type="scientific">Noviherbaspirillum album</name>
    <dbReference type="NCBI Taxonomy" id="3080276"/>
    <lineage>
        <taxon>Bacteria</taxon>
        <taxon>Pseudomonadati</taxon>
        <taxon>Pseudomonadota</taxon>
        <taxon>Betaproteobacteria</taxon>
        <taxon>Burkholderiales</taxon>
        <taxon>Oxalobacteraceae</taxon>
        <taxon>Noviherbaspirillum</taxon>
    </lineage>
</organism>
<dbReference type="RefSeq" id="WP_326506025.1">
    <property type="nucleotide sequence ID" value="NZ_JAWIIV010000006.1"/>
</dbReference>
<dbReference type="SUPFAM" id="SSF56801">
    <property type="entry name" value="Acetyl-CoA synthetase-like"/>
    <property type="match status" value="1"/>
</dbReference>
<keyword evidence="4" id="KW-0067">ATP-binding</keyword>
<dbReference type="InterPro" id="IPR020845">
    <property type="entry name" value="AMP-binding_CS"/>
</dbReference>
<dbReference type="InterPro" id="IPR000873">
    <property type="entry name" value="AMP-dep_synth/lig_dom"/>
</dbReference>
<dbReference type="InterPro" id="IPR045851">
    <property type="entry name" value="AMP-bd_C_sf"/>
</dbReference>
<gene>
    <name evidence="8" type="ORF">RY831_09105</name>
</gene>
<evidence type="ECO:0000256" key="4">
    <source>
        <dbReference type="ARBA" id="ARBA00022840"/>
    </source>
</evidence>
<feature type="domain" description="Acetyl-coenzyme A synthetase N-terminal" evidence="7">
    <location>
        <begin position="40"/>
        <end position="94"/>
    </location>
</feature>
<sequence>MSQEQPVLLWTPGKERIERSRLHDYMQWLGRDKALHFGDYQALWQWSVDSLEDFWESVWQYFDVRHSAPYSRVLDGDRMPGAKWFEGSRLNITEQLFRFHENDLDRIAIIGRSEVRSTVRLSWRDMRRQIGAMANALRGMGVQPGDRVVSYLPNIPETVIAFYACASLGAIWSSCSPDMGTPSVLDRFGQISPKVLFAVDGYRYGGKDFDRLDVVTELARSLPTLEHVVLLPYLDREAALPDTHRWDDLIAGDDEMRFEQLPFDHPLWVVYSSGTTGMPKPIVHGQGGTLLESLKGQALLNGIGEEDRFMWFSTTGWIMWNSQVTGLLVGATIAVYDGNPGYPDLGTLWKFAEEADLTVFGAGAAYYANCMKAGIEPRKLARIDGLHTVGSTGSPLSADAFAWIYQQLGPDILLASISGGTDVAASFVGACPILPLYAGEMQCRSLGVAVYAMDEQGKPLDDAVGELVVTRPMPSMPLFFWNDPDGRRYHDSYFDMYPGWWRHGDWLRITPRGGAIIYGRSDTTINRHGVRMGTSEIYRVVEALPEVLDSLVVDLEYLGRESYMPLFVVLRPGAALDDSLVARINASIRTALSARHVPNEVFEVPEIPRTLSGKKMELPVKKLLLGMAVQEVANPDAMSNPASLAYYVDLARRRRESDASHSTHVTRAANASNAVDTAQR</sequence>
<evidence type="ECO:0000256" key="2">
    <source>
        <dbReference type="ARBA" id="ARBA00022598"/>
    </source>
</evidence>
<dbReference type="CDD" id="cd05943">
    <property type="entry name" value="AACS"/>
    <property type="match status" value="1"/>
</dbReference>
<reference evidence="8 9" key="1">
    <citation type="submission" date="2023-10" db="EMBL/GenBank/DDBJ databases">
        <title>Noviherbaspirillum sp. CPCC 100848 genome assembly.</title>
        <authorList>
            <person name="Li X.Y."/>
            <person name="Fang X.M."/>
        </authorList>
    </citation>
    <scope>NUCLEOTIDE SEQUENCE [LARGE SCALE GENOMIC DNA]</scope>
    <source>
        <strain evidence="8 9">CPCC 100848</strain>
    </source>
</reference>
<dbReference type="Pfam" id="PF16177">
    <property type="entry name" value="ACAS_N"/>
    <property type="match status" value="1"/>
</dbReference>
<keyword evidence="9" id="KW-1185">Reference proteome</keyword>
<evidence type="ECO:0000259" key="7">
    <source>
        <dbReference type="Pfam" id="PF16177"/>
    </source>
</evidence>
<proteinExistence type="inferred from homology"/>
<dbReference type="InterPro" id="IPR005914">
    <property type="entry name" value="Acac_CoA_synth"/>
</dbReference>
<dbReference type="GO" id="GO:0030729">
    <property type="term" value="F:acetoacetate-CoA ligase activity"/>
    <property type="evidence" value="ECO:0007669"/>
    <property type="project" value="UniProtKB-EC"/>
</dbReference>
<dbReference type="EMBL" id="JAWIIV010000006">
    <property type="protein sequence ID" value="MEC4719305.1"/>
    <property type="molecule type" value="Genomic_DNA"/>
</dbReference>
<dbReference type="NCBIfam" id="NF002937">
    <property type="entry name" value="PRK03584.1"/>
    <property type="match status" value="1"/>
</dbReference>
<dbReference type="Proteomes" id="UP001352263">
    <property type="component" value="Unassembled WGS sequence"/>
</dbReference>
<dbReference type="PROSITE" id="PS00455">
    <property type="entry name" value="AMP_BINDING"/>
    <property type="match status" value="1"/>
</dbReference>
<keyword evidence="2 8" id="KW-0436">Ligase</keyword>
<dbReference type="PANTHER" id="PTHR42921:SF1">
    <property type="entry name" value="ACETOACETYL-COA SYNTHETASE"/>
    <property type="match status" value="1"/>
</dbReference>
<dbReference type="InterPro" id="IPR042099">
    <property type="entry name" value="ANL_N_sf"/>
</dbReference>
<dbReference type="NCBIfam" id="TIGR01217">
    <property type="entry name" value="ac_ac_CoA_syn"/>
    <property type="match status" value="1"/>
</dbReference>
<accession>A0ABU6J7I0</accession>
<protein>
    <submittedName>
        <fullName evidence="8">Acetoacetate--CoA ligase</fullName>
        <ecNumber evidence="8">6.2.1.16</ecNumber>
    </submittedName>
</protein>
<dbReference type="Gene3D" id="3.30.300.30">
    <property type="match status" value="1"/>
</dbReference>
<evidence type="ECO:0000256" key="5">
    <source>
        <dbReference type="SAM" id="MobiDB-lite"/>
    </source>
</evidence>
<comment type="similarity">
    <text evidence="1">Belongs to the ATP-dependent AMP-binding enzyme family.</text>
</comment>
<dbReference type="EC" id="6.2.1.16" evidence="8"/>
<dbReference type="Pfam" id="PF00501">
    <property type="entry name" value="AMP-binding"/>
    <property type="match status" value="1"/>
</dbReference>
<dbReference type="PANTHER" id="PTHR42921">
    <property type="entry name" value="ACETOACETYL-COA SYNTHETASE"/>
    <property type="match status" value="1"/>
</dbReference>
<evidence type="ECO:0000256" key="3">
    <source>
        <dbReference type="ARBA" id="ARBA00022741"/>
    </source>
</evidence>
<evidence type="ECO:0000259" key="6">
    <source>
        <dbReference type="Pfam" id="PF00501"/>
    </source>
</evidence>